<dbReference type="EMBL" id="CP106793">
    <property type="protein sequence ID" value="UXY19793.1"/>
    <property type="molecule type" value="Genomic_DNA"/>
</dbReference>
<accession>A0ABY6E1J9</accession>
<proteinExistence type="predicted"/>
<reference evidence="1" key="1">
    <citation type="submission" date="2022-10" db="EMBL/GenBank/DDBJ databases">
        <authorList>
            <person name="Mo P."/>
        </authorList>
    </citation>
    <scope>NUCLEOTIDE SEQUENCE</scope>
    <source>
        <strain evidence="1">HUAS 13-4</strain>
    </source>
</reference>
<evidence type="ECO:0000313" key="1">
    <source>
        <dbReference type="EMBL" id="UXY19793.1"/>
    </source>
</evidence>
<evidence type="ECO:0000313" key="2">
    <source>
        <dbReference type="Proteomes" id="UP001061298"/>
    </source>
</evidence>
<keyword evidence="2" id="KW-1185">Reference proteome</keyword>
<gene>
    <name evidence="1" type="ORF">N8I84_14440</name>
</gene>
<protein>
    <submittedName>
        <fullName evidence="1">Uncharacterized protein</fullName>
    </submittedName>
</protein>
<dbReference type="Proteomes" id="UP001061298">
    <property type="component" value="Chromosome"/>
</dbReference>
<organism evidence="1 2">
    <name type="scientific">Streptomyces cynarae</name>
    <dbReference type="NCBI Taxonomy" id="2981134"/>
    <lineage>
        <taxon>Bacteria</taxon>
        <taxon>Bacillati</taxon>
        <taxon>Actinomycetota</taxon>
        <taxon>Actinomycetes</taxon>
        <taxon>Kitasatosporales</taxon>
        <taxon>Streptomycetaceae</taxon>
        <taxon>Streptomyces</taxon>
    </lineage>
</organism>
<dbReference type="RefSeq" id="WP_263229911.1">
    <property type="nucleotide sequence ID" value="NZ_CP106793.1"/>
</dbReference>
<sequence>MTYRAYRRCPNCGDTMQDFRELEGDAEKAAAEEVLRPVLEGHPFVAKDYHRCARPGCRRIQRKDHWRTGATLPEES</sequence>
<name>A0ABY6E1J9_9ACTN</name>